<sequence length="137" mass="16280">MKKFWDQVIQIPFALYNAVLEYIRVIGMGAEDLFFWIWERDCQREMLCHLCAEDNKKFPLTTERILGLRKPGSEGWNDAWVVVKDTNGKITVAEFQNHLDFTSTKYTWHQVLEDKQVFERYGWEIMSQDDIRQIAGV</sequence>
<reference evidence="1" key="1">
    <citation type="journal article" date="2019" name="MBio">
        <title>Virus Genomes from Deep Sea Sediments Expand the Ocean Megavirome and Support Independent Origins of Viral Gigantism.</title>
        <authorList>
            <person name="Backstrom D."/>
            <person name="Yutin N."/>
            <person name="Jorgensen S.L."/>
            <person name="Dharamshi J."/>
            <person name="Homa F."/>
            <person name="Zaremba-Niedwiedzka K."/>
            <person name="Spang A."/>
            <person name="Wolf Y.I."/>
            <person name="Koonin E.V."/>
            <person name="Ettema T.J."/>
        </authorList>
    </citation>
    <scope>NUCLEOTIDE SEQUENCE</scope>
</reference>
<name>A0A481YTH6_9VIRU</name>
<proteinExistence type="predicted"/>
<organism evidence="1">
    <name type="scientific">Marseillevirus LCMAC102</name>
    <dbReference type="NCBI Taxonomy" id="2506603"/>
    <lineage>
        <taxon>Viruses</taxon>
        <taxon>Varidnaviria</taxon>
        <taxon>Bamfordvirae</taxon>
        <taxon>Nucleocytoviricota</taxon>
        <taxon>Megaviricetes</taxon>
        <taxon>Pimascovirales</taxon>
        <taxon>Pimascovirales incertae sedis</taxon>
        <taxon>Marseilleviridae</taxon>
    </lineage>
</organism>
<accession>A0A481YTH6</accession>
<protein>
    <submittedName>
        <fullName evidence="1">Uncharacterized protein</fullName>
    </submittedName>
</protein>
<evidence type="ECO:0000313" key="1">
    <source>
        <dbReference type="EMBL" id="QBK86613.1"/>
    </source>
</evidence>
<dbReference type="EMBL" id="MK500334">
    <property type="protein sequence ID" value="QBK86613.1"/>
    <property type="molecule type" value="Genomic_DNA"/>
</dbReference>
<gene>
    <name evidence="1" type="ORF">LCMAC102_04090</name>
</gene>